<dbReference type="EMBL" id="CM002297">
    <property type="protein sequence ID" value="ESW06496.1"/>
    <property type="molecule type" value="Genomic_DNA"/>
</dbReference>
<sequence length="180" mass="20315">MRGSVRWREELAVVYNNESLVMVLNPGVAQEGSERSIRRWTEMSMELLGIGVVFRGMSIGVGARCTVDGRVGGFSVVLEMVQELLEWRGHDGQIVADASCKSKEVTKASKDHVEELVIEDYLIPLNPVHHAKLQKEQEMKRKGGESEEIEDQTWVREACVDYKGRVPLRAATDLLFVRFV</sequence>
<proteinExistence type="predicted"/>
<name>V7AQK6_PHAVU</name>
<evidence type="ECO:0000313" key="2">
    <source>
        <dbReference type="Proteomes" id="UP000000226"/>
    </source>
</evidence>
<accession>V7AQK6</accession>
<evidence type="ECO:0000313" key="1">
    <source>
        <dbReference type="EMBL" id="ESW06496.1"/>
    </source>
</evidence>
<dbReference type="Gramene" id="ESW06496">
    <property type="protein sequence ID" value="ESW06496"/>
    <property type="gene ID" value="PHAVU_010G052800g"/>
</dbReference>
<dbReference type="AlphaFoldDB" id="V7AQK6"/>
<reference evidence="2" key="1">
    <citation type="journal article" date="2014" name="Nat. Genet.">
        <title>A reference genome for common bean and genome-wide analysis of dual domestications.</title>
        <authorList>
            <person name="Schmutz J."/>
            <person name="McClean P.E."/>
            <person name="Mamidi S."/>
            <person name="Wu G.A."/>
            <person name="Cannon S.B."/>
            <person name="Grimwood J."/>
            <person name="Jenkins J."/>
            <person name="Shu S."/>
            <person name="Song Q."/>
            <person name="Chavarro C."/>
            <person name="Torres-Torres M."/>
            <person name="Geffroy V."/>
            <person name="Moghaddam S.M."/>
            <person name="Gao D."/>
            <person name="Abernathy B."/>
            <person name="Barry K."/>
            <person name="Blair M."/>
            <person name="Brick M.A."/>
            <person name="Chovatia M."/>
            <person name="Gepts P."/>
            <person name="Goodstein D.M."/>
            <person name="Gonzales M."/>
            <person name="Hellsten U."/>
            <person name="Hyten D.L."/>
            <person name="Jia G."/>
            <person name="Kelly J.D."/>
            <person name="Kudrna D."/>
            <person name="Lee R."/>
            <person name="Richard M.M."/>
            <person name="Miklas P.N."/>
            <person name="Osorno J.M."/>
            <person name="Rodrigues J."/>
            <person name="Thareau V."/>
            <person name="Urrea C.A."/>
            <person name="Wang M."/>
            <person name="Yu Y."/>
            <person name="Zhang M."/>
            <person name="Wing R.A."/>
            <person name="Cregan P.B."/>
            <person name="Rokhsar D.S."/>
            <person name="Jackson S.A."/>
        </authorList>
    </citation>
    <scope>NUCLEOTIDE SEQUENCE [LARGE SCALE GENOMIC DNA]</scope>
    <source>
        <strain evidence="2">cv. G19833</strain>
    </source>
</reference>
<keyword evidence="2" id="KW-1185">Reference proteome</keyword>
<gene>
    <name evidence="1" type="ORF">PHAVU_010G052800g</name>
</gene>
<dbReference type="Proteomes" id="UP000000226">
    <property type="component" value="Chromosome 10"/>
</dbReference>
<organism evidence="1 2">
    <name type="scientific">Phaseolus vulgaris</name>
    <name type="common">Kidney bean</name>
    <name type="synonym">French bean</name>
    <dbReference type="NCBI Taxonomy" id="3885"/>
    <lineage>
        <taxon>Eukaryota</taxon>
        <taxon>Viridiplantae</taxon>
        <taxon>Streptophyta</taxon>
        <taxon>Embryophyta</taxon>
        <taxon>Tracheophyta</taxon>
        <taxon>Spermatophyta</taxon>
        <taxon>Magnoliopsida</taxon>
        <taxon>eudicotyledons</taxon>
        <taxon>Gunneridae</taxon>
        <taxon>Pentapetalae</taxon>
        <taxon>rosids</taxon>
        <taxon>fabids</taxon>
        <taxon>Fabales</taxon>
        <taxon>Fabaceae</taxon>
        <taxon>Papilionoideae</taxon>
        <taxon>50 kb inversion clade</taxon>
        <taxon>NPAAA clade</taxon>
        <taxon>indigoferoid/millettioid clade</taxon>
        <taxon>Phaseoleae</taxon>
        <taxon>Phaseolus</taxon>
    </lineage>
</organism>
<protein>
    <submittedName>
        <fullName evidence="1">Uncharacterized protein</fullName>
    </submittedName>
</protein>